<evidence type="ECO:0000259" key="3">
    <source>
        <dbReference type="PROSITE" id="PS50157"/>
    </source>
</evidence>
<evidence type="ECO:0000313" key="4">
    <source>
        <dbReference type="EMBL" id="CAG6628262.1"/>
    </source>
</evidence>
<keyword evidence="1" id="KW-0863">Zinc-finger</keyword>
<dbReference type="EMBL" id="HBUF01067739">
    <property type="protein sequence ID" value="CAG6628261.1"/>
    <property type="molecule type" value="Transcribed_RNA"/>
</dbReference>
<reference evidence="4" key="1">
    <citation type="submission" date="2021-05" db="EMBL/GenBank/DDBJ databases">
        <authorList>
            <person name="Alioto T."/>
            <person name="Alioto T."/>
            <person name="Gomez Garrido J."/>
        </authorList>
    </citation>
    <scope>NUCLEOTIDE SEQUENCE</scope>
</reference>
<evidence type="ECO:0000256" key="1">
    <source>
        <dbReference type="PROSITE-ProRule" id="PRU00042"/>
    </source>
</evidence>
<keyword evidence="1" id="KW-0479">Metal-binding</keyword>
<evidence type="ECO:0000256" key="2">
    <source>
        <dbReference type="SAM" id="MobiDB-lite"/>
    </source>
</evidence>
<name>A0A8D8VLM4_9HEMI</name>
<dbReference type="PANTHER" id="PTHR33936">
    <property type="entry name" value="PROTEIN CBG17840"/>
    <property type="match status" value="1"/>
</dbReference>
<keyword evidence="1" id="KW-0862">Zinc</keyword>
<dbReference type="EMBL" id="HBUF01067740">
    <property type="protein sequence ID" value="CAG6628262.1"/>
    <property type="molecule type" value="Transcribed_RNA"/>
</dbReference>
<protein>
    <recommendedName>
        <fullName evidence="3">C2H2-type domain-containing protein</fullName>
    </recommendedName>
</protein>
<dbReference type="InterPro" id="IPR013087">
    <property type="entry name" value="Znf_C2H2_type"/>
</dbReference>
<sequence length="785" mass="91756">MTYMCPYCYHEQKESTLCAKCNFDLKSNHFNPVCSKCKIKFISMEELKVHFSFCNPEEDQNLQNVFGKCESCNKTFYSEAMYNIHLAEFHQKQDVKDHPNLNAKDKRFNTEKRNESESDSCDSIASPECPPNKKYKTTDGIEEESFRCERCRSKFANKSSKNKHIRDNACSNEKYAKCYFENCNVRCLRRRELNTHIRECHGVDLKYEIKKFPTFNDFELWKDEFGMNTLTFYSIMARTKDKTQSSLVESITYGCSFDFHRAQCIKSKTKKRISRFDVYSSSVCTSRIYVKIFADMKVLAKYCAQHNHPLSPENLKVQKLPKSRRDFLMNAFVMGASVEEVMNIFKEESTEMNTVTKEFSLSRRFLKEIQRKSLLKYSVGNDTHAVKQFVQDLMTNDGVLVYKSGVESFGVSEELSEDVFMLGIQTEQMLNMLETYGNVIYIEGLRSLTQYPDYRLFNFLVSDEENNVFPVAYFITNALTPEYLSIMFSVLKPRVEHINVESLVVQSEQYLEVALTNVFNNKTIFINQWDLSGLDEQKKKVRGIKNFDYVVIENKDEDIKDEDLHLLTGQTVSTADDCVLQFHQDMRFKFKHSHSMFILLNELILYFKKRYSSKFNLSEEENVMHRILKQMRKQLFEFEYKVEDASTGDWDEDDVSDEETMVAVSENCDNTQQHESDEIDESLYIDDIEDYSQEDETMSALNITDDRAILKEIIVSNRADTNAQDDSTILVIKEYQTSILNLLESNPLARSLVIKTVLNDTKALYEQVQACCNETTEIEWKPKRK</sequence>
<dbReference type="SMART" id="SM00355">
    <property type="entry name" value="ZnF_C2H2"/>
    <property type="match status" value="4"/>
</dbReference>
<dbReference type="Gene3D" id="3.30.160.60">
    <property type="entry name" value="Classic Zinc Finger"/>
    <property type="match status" value="1"/>
</dbReference>
<dbReference type="GO" id="GO:0008270">
    <property type="term" value="F:zinc ion binding"/>
    <property type="evidence" value="ECO:0007669"/>
    <property type="project" value="UniProtKB-KW"/>
</dbReference>
<dbReference type="InterPro" id="IPR052797">
    <property type="entry name" value="RegFact_GeneExpr_CellDeath"/>
</dbReference>
<dbReference type="AlphaFoldDB" id="A0A8D8VLM4"/>
<feature type="region of interest" description="Disordered" evidence="2">
    <location>
        <begin position="98"/>
        <end position="125"/>
    </location>
</feature>
<proteinExistence type="predicted"/>
<accession>A0A8D8VLM4</accession>
<feature type="compositionally biased region" description="Basic and acidic residues" evidence="2">
    <location>
        <begin position="98"/>
        <end position="116"/>
    </location>
</feature>
<organism evidence="4">
    <name type="scientific">Cacopsylla melanoneura</name>
    <dbReference type="NCBI Taxonomy" id="428564"/>
    <lineage>
        <taxon>Eukaryota</taxon>
        <taxon>Metazoa</taxon>
        <taxon>Ecdysozoa</taxon>
        <taxon>Arthropoda</taxon>
        <taxon>Hexapoda</taxon>
        <taxon>Insecta</taxon>
        <taxon>Pterygota</taxon>
        <taxon>Neoptera</taxon>
        <taxon>Paraneoptera</taxon>
        <taxon>Hemiptera</taxon>
        <taxon>Sternorrhyncha</taxon>
        <taxon>Psylloidea</taxon>
        <taxon>Psyllidae</taxon>
        <taxon>Psyllinae</taxon>
        <taxon>Cacopsylla</taxon>
    </lineage>
</organism>
<dbReference type="PANTHER" id="PTHR33936:SF25">
    <property type="entry name" value="C2H2-TYPE DOMAIN-CONTAINING PROTEIN"/>
    <property type="match status" value="1"/>
</dbReference>
<feature type="domain" description="C2H2-type" evidence="3">
    <location>
        <begin position="146"/>
        <end position="175"/>
    </location>
</feature>
<dbReference type="PROSITE" id="PS00028">
    <property type="entry name" value="ZINC_FINGER_C2H2_1"/>
    <property type="match status" value="1"/>
</dbReference>
<dbReference type="Pfam" id="PF12874">
    <property type="entry name" value="zf-met"/>
    <property type="match status" value="1"/>
</dbReference>
<dbReference type="PROSITE" id="PS50157">
    <property type="entry name" value="ZINC_FINGER_C2H2_2"/>
    <property type="match status" value="1"/>
</dbReference>